<reference evidence="1" key="1">
    <citation type="submission" date="2020-11" db="EMBL/GenBank/DDBJ databases">
        <authorList>
            <person name="Tran Van P."/>
        </authorList>
    </citation>
    <scope>NUCLEOTIDE SEQUENCE</scope>
</reference>
<dbReference type="EMBL" id="OC872144">
    <property type="protein sequence ID" value="CAD7635728.1"/>
    <property type="molecule type" value="Genomic_DNA"/>
</dbReference>
<dbReference type="AlphaFoldDB" id="A0A7R9L687"/>
<protein>
    <submittedName>
        <fullName evidence="1">Uncharacterized protein</fullName>
    </submittedName>
</protein>
<dbReference type="Proteomes" id="UP000759131">
    <property type="component" value="Unassembled WGS sequence"/>
</dbReference>
<organism evidence="1">
    <name type="scientific">Medioppia subpectinata</name>
    <dbReference type="NCBI Taxonomy" id="1979941"/>
    <lineage>
        <taxon>Eukaryota</taxon>
        <taxon>Metazoa</taxon>
        <taxon>Ecdysozoa</taxon>
        <taxon>Arthropoda</taxon>
        <taxon>Chelicerata</taxon>
        <taxon>Arachnida</taxon>
        <taxon>Acari</taxon>
        <taxon>Acariformes</taxon>
        <taxon>Sarcoptiformes</taxon>
        <taxon>Oribatida</taxon>
        <taxon>Brachypylina</taxon>
        <taxon>Oppioidea</taxon>
        <taxon>Oppiidae</taxon>
        <taxon>Medioppia</taxon>
    </lineage>
</organism>
<dbReference type="EMBL" id="CAJPIZ010017569">
    <property type="protein sequence ID" value="CAG2116158.1"/>
    <property type="molecule type" value="Genomic_DNA"/>
</dbReference>
<proteinExistence type="predicted"/>
<name>A0A7R9L687_9ACAR</name>
<sequence length="19" mass="2003">MSTSLATRPTVSPHNSCIT</sequence>
<keyword evidence="2" id="KW-1185">Reference proteome</keyword>
<accession>A0A7R9L687</accession>
<evidence type="ECO:0000313" key="2">
    <source>
        <dbReference type="Proteomes" id="UP000759131"/>
    </source>
</evidence>
<evidence type="ECO:0000313" key="1">
    <source>
        <dbReference type="EMBL" id="CAD7635728.1"/>
    </source>
</evidence>
<gene>
    <name evidence="1" type="ORF">OSB1V03_LOCUS16119</name>
</gene>